<dbReference type="EMBL" id="PDKR01000003">
    <property type="protein sequence ID" value="PPI88529.1"/>
    <property type="molecule type" value="Genomic_DNA"/>
</dbReference>
<dbReference type="InterPro" id="IPR034904">
    <property type="entry name" value="FSCA_dom_sf"/>
</dbReference>
<keyword evidence="2 5" id="KW-0479">Metal-binding</keyword>
<comment type="caution">
    <text evidence="8">The sequence shown here is derived from an EMBL/GenBank/DDBJ whole genome shotgun (WGS) entry which is preliminary data.</text>
</comment>
<gene>
    <name evidence="5" type="primary">nfuA</name>
    <name evidence="8" type="ORF">CRV09_02430</name>
</gene>
<keyword evidence="4 5" id="KW-0411">Iron-sulfur</keyword>
<dbReference type="PANTHER" id="PTHR11178">
    <property type="entry name" value="IRON-SULFUR CLUSTER SCAFFOLD PROTEIN NFU-RELATED"/>
    <property type="match status" value="1"/>
</dbReference>
<evidence type="ECO:0000259" key="6">
    <source>
        <dbReference type="Pfam" id="PF01106"/>
    </source>
</evidence>
<dbReference type="GO" id="GO:0051604">
    <property type="term" value="P:protein maturation"/>
    <property type="evidence" value="ECO:0007669"/>
    <property type="project" value="UniProtKB-UniRule"/>
</dbReference>
<sequence length="192" mass="21508">MIKITDSAKKHFLKLLNKQKDGTQIRIFINNPGTPNAECSVSYCQPHTIKDTDTELNFEKLSIYIDEISLPYLKEAEIDLVVDKFGSQLTLKAPNATKVHKLPENAPINKQIEYLLYTQINPQLAEHGGYVSLVEITDDNYAVLQFGGGCNGCAMINVTLKDSVEKALMIAFPVLKGVIDNTEHQHGRHSYF</sequence>
<comment type="similarity">
    <text evidence="5">Belongs to the NfuA family.</text>
</comment>
<dbReference type="InterPro" id="IPR017726">
    <property type="entry name" value="Fe/S_biogenesis_protein_NfuA"/>
</dbReference>
<feature type="domain" description="NIF system FeS cluster assembly NifU C-terminal" evidence="6">
    <location>
        <begin position="112"/>
        <end position="178"/>
    </location>
</feature>
<dbReference type="PANTHER" id="PTHR11178:SF51">
    <property type="entry name" value="FE_S BIOGENESIS PROTEIN NFUA"/>
    <property type="match status" value="1"/>
</dbReference>
<dbReference type="NCBIfam" id="TIGR03341">
    <property type="entry name" value="YhgI_GntY"/>
    <property type="match status" value="1"/>
</dbReference>
<dbReference type="OrthoDB" id="9785450at2"/>
<evidence type="ECO:0000256" key="2">
    <source>
        <dbReference type="ARBA" id="ARBA00022723"/>
    </source>
</evidence>
<dbReference type="AlphaFoldDB" id="A0A2P5T1Q4"/>
<comment type="cofactor">
    <cofactor evidence="5">
        <name>[4Fe-4S] cluster</name>
        <dbReference type="ChEBI" id="CHEBI:49883"/>
    </cofactor>
    <text evidence="5">Binds 1 [4Fe-4S] cluster per subunit. The cluster is presumably bound at the interface of two monomers.</text>
</comment>
<evidence type="ECO:0000313" key="9">
    <source>
        <dbReference type="Proteomes" id="UP000295937"/>
    </source>
</evidence>
<evidence type="ECO:0000259" key="7">
    <source>
        <dbReference type="Pfam" id="PF01521"/>
    </source>
</evidence>
<accession>A0A2P5T1Q4</accession>
<dbReference type="GO" id="GO:0005506">
    <property type="term" value="F:iron ion binding"/>
    <property type="evidence" value="ECO:0007669"/>
    <property type="project" value="InterPro"/>
</dbReference>
<comment type="function">
    <text evidence="5">Involved in iron-sulfur cluster biogenesis. Binds a 4Fe-4S cluster, can transfer this cluster to apoproteins, and thereby intervenes in the maturation of Fe/S proteins. Could also act as a scaffold/chaperone for damaged Fe/S proteins.</text>
</comment>
<dbReference type="HAMAP" id="MF_01637">
    <property type="entry name" value="Fe_S_biogen_NfuA"/>
    <property type="match status" value="1"/>
</dbReference>
<name>A0A2P5T1Q4_9GAMM</name>
<feature type="binding site" evidence="5">
    <location>
        <position position="153"/>
    </location>
    <ligand>
        <name>[4Fe-4S] cluster</name>
        <dbReference type="ChEBI" id="CHEBI:49883"/>
    </ligand>
</feature>
<evidence type="ECO:0000256" key="5">
    <source>
        <dbReference type="HAMAP-Rule" id="MF_01637"/>
    </source>
</evidence>
<evidence type="ECO:0000256" key="1">
    <source>
        <dbReference type="ARBA" id="ARBA00022485"/>
    </source>
</evidence>
<dbReference type="GO" id="GO:0016226">
    <property type="term" value="P:iron-sulfur cluster assembly"/>
    <property type="evidence" value="ECO:0007669"/>
    <property type="project" value="UniProtKB-UniRule"/>
</dbReference>
<dbReference type="NCBIfam" id="NF008392">
    <property type="entry name" value="PRK11190.1"/>
    <property type="match status" value="1"/>
</dbReference>
<feature type="domain" description="Core" evidence="7">
    <location>
        <begin position="2"/>
        <end position="98"/>
    </location>
</feature>
<dbReference type="SUPFAM" id="SSF89360">
    <property type="entry name" value="HesB-like domain"/>
    <property type="match status" value="1"/>
</dbReference>
<organism evidence="8 9">
    <name type="scientific">Candidatus Pantoea edessiphila</name>
    <dbReference type="NCBI Taxonomy" id="2044610"/>
    <lineage>
        <taxon>Bacteria</taxon>
        <taxon>Pseudomonadati</taxon>
        <taxon>Pseudomonadota</taxon>
        <taxon>Gammaproteobacteria</taxon>
        <taxon>Enterobacterales</taxon>
        <taxon>Erwiniaceae</taxon>
        <taxon>Pantoea</taxon>
    </lineage>
</organism>
<dbReference type="InterPro" id="IPR001075">
    <property type="entry name" value="NIF_FeS_clus_asmbl_NifU_C"/>
</dbReference>
<dbReference type="Gene3D" id="2.60.300.12">
    <property type="entry name" value="HesB-like domain"/>
    <property type="match status" value="1"/>
</dbReference>
<dbReference type="SUPFAM" id="SSF117916">
    <property type="entry name" value="Fe-S cluster assembly (FSCA) domain-like"/>
    <property type="match status" value="1"/>
</dbReference>
<dbReference type="RefSeq" id="WP_136132571.1">
    <property type="nucleotide sequence ID" value="NZ_PDKR01000003.1"/>
</dbReference>
<evidence type="ECO:0000256" key="3">
    <source>
        <dbReference type="ARBA" id="ARBA00023004"/>
    </source>
</evidence>
<dbReference type="Pfam" id="PF01106">
    <property type="entry name" value="NifU"/>
    <property type="match status" value="1"/>
</dbReference>
<proteinExistence type="inferred from homology"/>
<evidence type="ECO:0000256" key="4">
    <source>
        <dbReference type="ARBA" id="ARBA00023014"/>
    </source>
</evidence>
<keyword evidence="1 5" id="KW-0004">4Fe-4S</keyword>
<dbReference type="Pfam" id="PF01521">
    <property type="entry name" value="Fe-S_biosyn"/>
    <property type="match status" value="1"/>
</dbReference>
<keyword evidence="3 5" id="KW-0408">Iron</keyword>
<feature type="binding site" evidence="5">
    <location>
        <position position="150"/>
    </location>
    <ligand>
        <name>[4Fe-4S] cluster</name>
        <dbReference type="ChEBI" id="CHEBI:49883"/>
    </ligand>
</feature>
<dbReference type="InterPro" id="IPR035903">
    <property type="entry name" value="HesB-like_dom_sf"/>
</dbReference>
<dbReference type="GO" id="GO:0051539">
    <property type="term" value="F:4 iron, 4 sulfur cluster binding"/>
    <property type="evidence" value="ECO:0007669"/>
    <property type="project" value="UniProtKB-UniRule"/>
</dbReference>
<protein>
    <recommendedName>
        <fullName evidence="5">Fe/S biogenesis protein NfuA</fullName>
    </recommendedName>
</protein>
<dbReference type="Gene3D" id="3.30.300.130">
    <property type="entry name" value="Fe-S cluster assembly (FSCA)"/>
    <property type="match status" value="1"/>
</dbReference>
<reference evidence="8 9" key="1">
    <citation type="journal article" date="2018" name="Genome Biol. Evol.">
        <title>Cladogenesis and Genomic Streamlining in Extracellular Endosymbionts of Tropical Stink Bugs.</title>
        <authorList>
            <person name="Otero-Bravo A."/>
            <person name="Goffredi S."/>
            <person name="Sabree Z.L."/>
        </authorList>
    </citation>
    <scope>NUCLEOTIDE SEQUENCE [LARGE SCALE GENOMIC DNA]</scope>
    <source>
        <strain evidence="8 9">SoEO</strain>
    </source>
</reference>
<evidence type="ECO:0000313" key="8">
    <source>
        <dbReference type="EMBL" id="PPI88529.1"/>
    </source>
</evidence>
<comment type="subunit">
    <text evidence="5">Homodimer.</text>
</comment>
<dbReference type="Proteomes" id="UP000295937">
    <property type="component" value="Unassembled WGS sequence"/>
</dbReference>
<dbReference type="InterPro" id="IPR000361">
    <property type="entry name" value="ATAP_core_dom"/>
</dbReference>